<protein>
    <submittedName>
        <fullName evidence="2">Uncharacterized protein</fullName>
    </submittedName>
</protein>
<gene>
    <name evidence="2" type="ORF">BJP37_29640</name>
</gene>
<comment type="caution">
    <text evidence="2">The sequence shown here is derived from an EMBL/GenBank/DDBJ whole genome shotgun (WGS) entry which is preliminary data.</text>
</comment>
<accession>A0A1U7N9G6</accession>
<evidence type="ECO:0000313" key="2">
    <source>
        <dbReference type="EMBL" id="OLT62571.1"/>
    </source>
</evidence>
<proteinExistence type="predicted"/>
<organism evidence="2 3">
    <name type="scientific">Moorena bouillonii PNG</name>
    <dbReference type="NCBI Taxonomy" id="568701"/>
    <lineage>
        <taxon>Bacteria</taxon>
        <taxon>Bacillati</taxon>
        <taxon>Cyanobacteriota</taxon>
        <taxon>Cyanophyceae</taxon>
        <taxon>Coleofasciculales</taxon>
        <taxon>Coleofasciculaceae</taxon>
        <taxon>Moorena</taxon>
    </lineage>
</organism>
<sequence length="71" mass="8149">MWGEGGVWEVWEVWGKKARGKRNQPLTPPRRGRQEEPTPNPSQEGKAIGNREDDETKGLFRGVIRKQHSVL</sequence>
<feature type="region of interest" description="Disordered" evidence="1">
    <location>
        <begin position="18"/>
        <end position="71"/>
    </location>
</feature>
<evidence type="ECO:0000256" key="1">
    <source>
        <dbReference type="SAM" id="MobiDB-lite"/>
    </source>
</evidence>
<feature type="compositionally biased region" description="Basic and acidic residues" evidence="1">
    <location>
        <begin position="49"/>
        <end position="58"/>
    </location>
</feature>
<reference evidence="2 3" key="1">
    <citation type="submission" date="2016-10" db="EMBL/GenBank/DDBJ databases">
        <title>Comparative genomics uncovers the prolific and rare metabolic potential of the cyanobacterial genus Moorea.</title>
        <authorList>
            <person name="Leao T."/>
            <person name="Castelao G."/>
            <person name="Korobeynikov A."/>
            <person name="Monroe E.A."/>
            <person name="Podell S."/>
            <person name="Glukhov E."/>
            <person name="Allen E."/>
            <person name="Gerwick W.H."/>
            <person name="Gerwick L."/>
        </authorList>
    </citation>
    <scope>NUCLEOTIDE SEQUENCE [LARGE SCALE GENOMIC DNA]</scope>
    <source>
        <strain evidence="2 3">PNG5-198</strain>
    </source>
</reference>
<evidence type="ECO:0000313" key="3">
    <source>
        <dbReference type="Proteomes" id="UP000186657"/>
    </source>
</evidence>
<name>A0A1U7N9G6_9CYAN</name>
<dbReference type="EMBL" id="MKZS01000001">
    <property type="protein sequence ID" value="OLT62571.1"/>
    <property type="molecule type" value="Genomic_DNA"/>
</dbReference>
<dbReference type="AlphaFoldDB" id="A0A1U7N9G6"/>
<keyword evidence="3" id="KW-1185">Reference proteome</keyword>
<dbReference type="Proteomes" id="UP000186657">
    <property type="component" value="Unassembled WGS sequence"/>
</dbReference>